<comment type="caution">
    <text evidence="5">The sequence shown here is derived from an EMBL/GenBank/DDBJ whole genome shotgun (WGS) entry which is preliminary data.</text>
</comment>
<feature type="transmembrane region" description="Helical" evidence="3">
    <location>
        <begin position="982"/>
        <end position="1001"/>
    </location>
</feature>
<evidence type="ECO:0000313" key="5">
    <source>
        <dbReference type="EMBL" id="MBC1564151.1"/>
    </source>
</evidence>
<sequence length="1818" mass="190389">MTIGGDISGLANSLKQAQREMDGLTNNINKLGNAVKPQGTKLDRLGKSMVSVGAVMTATFGAASIGMVKGIGAAVGAAAEFETAWAGVEKTVDGNASQLKALQKELLTVTKAMPQSTKEIFGVAEAAGQLGIERKNIAGFTKTMLDLGVATNMTSEEAATDLARLANITQMPQKNFGRLGATIVDLGNHFATTEKEITSMGLRLAGQGNQVGMSEAQILGLATAMSSVGIEAEAGGTAMSTVMKKIGAAVDNGGSKLSGFAELAGMSAGEFKNAWKKDAAGAIDAVIHGLSKSSKEGENLTEVLGRLGIKGIRESDVLLRLSGNADLLTNALKTANNGWKENTALLNEANKRYGTFDSQVGITKKVMAEFARSIGTPLKDVIGKLLQAINSVVIAVTGFINKFNETSPTLAKVAAVMTLVVTGLTMLGAAIGAVLVAIGGFIHIIEPALPILKKMGTLLGRLRPILLALTSPIGIVVGVILTLGAAFYVLYKDSEKFRNGVNKVFSSIANSAKKMGASMKPVISGIKSLFKGNWADGATSLKNILPDAVIVSLIRSITAIKDAFASMSIPWKKLINNFETGFNKIKTIFSGIKSLFKGDWAEGASLLHNLLPDSAIVALIRGVTVIRNAIGFLQKSIAFLQSSVSRLMNYLKTSMNIGAIFAGALDIVTANFVGFINILGSLFTGLLFLLTGDWRSAWNEIAQIPSEYANSLKNVFAGIQKMFSGIVGVARDFGNLLVTTTQHLDALSGGALSRAIGGLTALGKAFLSLGSSLKNGFLSVINNITSFFSNMGTKFANAGATFSNIGGGIVTLLDRMGGAFGVIGGVASIVVGILSKVALAFLGLTGGLGLAVALLISFATAWAKTGKFNADGITEVFNNLSATIDKVATYLTSNLPKFIEIGTDIITKFVEGITKAIPKITEQATSIINKFSSTLSTMLPKIIELGISLLTNLIEGIVKAIPTIVNTVITLINTWVSTVTTLLPMILNAGLQILMALINGITKAMPQIIEAAITILTALFDGIMSALPLILDLGIQLITMLVNAIIAALPTLLFAGITIITSLLGVLIDNLPMILSAGIQIIMALINGIIQILPQLISAAITLVMALIGALIDNLPKIIDAGIQLVMALISGLIQILPKLIDAGIKLLMAIIKALIDNLPKIIDAGVKLILALIDGLIKILPQLIKAGWKLITELLKAIIKFAPQILNAGVQLIWALIKGIGSLLGQLLSKGAELIGKLISKLWSYAGQLVTKGAELIGKLISGIWSKAGEVASKVSEIGEKMIAKVKGFFDGMKNAGKHVIDGLINGIKGKIEDIKNACKKVGDAITGKIKNILGIHSPSRVTYALGQFVGIGLANGIKGTQKQVESVTTSLAKKVSDAIYTGLESKNANSRQVSSVVRTLQNQQTQLNAVVSKRTATANKIATLNKQLQKAPKKQKSGIASQITTAKNQLASYNTQIKTLSNNIAGTQAKLRNLSVDKKAAQQAIGLASIQSFINKQSQKLNAVAKQRDAVIAKLKDANKKLADLVKESQKYAADVANKMKDFASIATIDTSAKDFSANTIQQELQKRLTAIRNFAANIDALRKRGVDKGIIEDILNAGVEDGGAYAKALANADKNTLAAINNTQKQITSASNAMGNAAANAMYGAGINAAKGIIKGLQSQQAALNKSATALGNSIASAVKKALKIHSPSRIMIALGEFVSIGLANGITAQIKAVANATSNMVDAATPDMGAIQTGLKTNMNSDINGAVSASINANTPSNAWQASLGARIDALGDRLDGMSVQMEGKQVGRVLAPHISEQEAQQQRQQFKALGKQY</sequence>
<dbReference type="SUPFAM" id="SSF48371">
    <property type="entry name" value="ARM repeat"/>
    <property type="match status" value="1"/>
</dbReference>
<accession>A0A841ZQV5</accession>
<dbReference type="InterPro" id="IPR010090">
    <property type="entry name" value="Phage_tape_meas"/>
</dbReference>
<feature type="transmembrane region" description="Helical" evidence="3">
    <location>
        <begin position="1008"/>
        <end position="1031"/>
    </location>
</feature>
<feature type="transmembrane region" description="Helical" evidence="3">
    <location>
        <begin position="816"/>
        <end position="834"/>
    </location>
</feature>
<dbReference type="Proteomes" id="UP000586951">
    <property type="component" value="Unassembled WGS sequence"/>
</dbReference>
<dbReference type="Pfam" id="PF10145">
    <property type="entry name" value="PhageMin_Tail"/>
    <property type="match status" value="1"/>
</dbReference>
<feature type="transmembrane region" description="Helical" evidence="3">
    <location>
        <begin position="1096"/>
        <end position="1115"/>
    </location>
</feature>
<name>A0A841ZQV5_9LIST</name>
<proteinExistence type="predicted"/>
<feature type="transmembrane region" description="Helical" evidence="3">
    <location>
        <begin position="1037"/>
        <end position="1064"/>
    </location>
</feature>
<dbReference type="InterPro" id="IPR016024">
    <property type="entry name" value="ARM-type_fold"/>
</dbReference>
<feature type="transmembrane region" description="Helical" evidence="3">
    <location>
        <begin position="840"/>
        <end position="863"/>
    </location>
</feature>
<keyword evidence="2" id="KW-0175">Coiled coil</keyword>
<dbReference type="RefSeq" id="WP_185416284.1">
    <property type="nucleotide sequence ID" value="NZ_JAARRU010000001.1"/>
</dbReference>
<feature type="domain" description="Phage tail tape measure protein" evidence="4">
    <location>
        <begin position="104"/>
        <end position="296"/>
    </location>
</feature>
<keyword evidence="1" id="KW-1188">Viral release from host cell</keyword>
<keyword evidence="3" id="KW-0812">Transmembrane</keyword>
<dbReference type="PANTHER" id="PTHR37813">
    <property type="entry name" value="FELS-2 PROPHAGE PROTEIN"/>
    <property type="match status" value="1"/>
</dbReference>
<keyword evidence="3" id="KW-1133">Transmembrane helix</keyword>
<gene>
    <name evidence="5" type="ORF">HB907_01970</name>
</gene>
<dbReference type="EMBL" id="JAARRU010000001">
    <property type="protein sequence ID" value="MBC1564151.1"/>
    <property type="molecule type" value="Genomic_DNA"/>
</dbReference>
<evidence type="ECO:0000256" key="3">
    <source>
        <dbReference type="SAM" id="Phobius"/>
    </source>
</evidence>
<organism evidence="5 6">
    <name type="scientific">Listeria booriae</name>
    <dbReference type="NCBI Taxonomy" id="1552123"/>
    <lineage>
        <taxon>Bacteria</taxon>
        <taxon>Bacillati</taxon>
        <taxon>Bacillota</taxon>
        <taxon>Bacilli</taxon>
        <taxon>Bacillales</taxon>
        <taxon>Listeriaceae</taxon>
        <taxon>Listeria</taxon>
    </lineage>
</organism>
<feature type="transmembrane region" description="Helical" evidence="3">
    <location>
        <begin position="381"/>
        <end position="401"/>
    </location>
</feature>
<dbReference type="NCBIfam" id="TIGR01760">
    <property type="entry name" value="tape_meas_TP901"/>
    <property type="match status" value="1"/>
</dbReference>
<dbReference type="PANTHER" id="PTHR37813:SF1">
    <property type="entry name" value="FELS-2 PROPHAGE PROTEIN"/>
    <property type="match status" value="1"/>
</dbReference>
<feature type="transmembrane region" description="Helical" evidence="3">
    <location>
        <begin position="465"/>
        <end position="491"/>
    </location>
</feature>
<evidence type="ECO:0000313" key="6">
    <source>
        <dbReference type="Proteomes" id="UP000586951"/>
    </source>
</evidence>
<protein>
    <submittedName>
        <fullName evidence="5">Phage tail tape measure protein</fullName>
    </submittedName>
</protein>
<evidence type="ECO:0000256" key="1">
    <source>
        <dbReference type="ARBA" id="ARBA00022612"/>
    </source>
</evidence>
<reference evidence="5 6" key="1">
    <citation type="submission" date="2020-03" db="EMBL/GenBank/DDBJ databases">
        <title>Soil Listeria distribution.</title>
        <authorList>
            <person name="Liao J."/>
            <person name="Wiedmann M."/>
        </authorList>
    </citation>
    <scope>NUCLEOTIDE SEQUENCE [LARGE SCALE GENOMIC DNA]</scope>
    <source>
        <strain evidence="5 6">FSL L7-1427</strain>
    </source>
</reference>
<keyword evidence="3" id="KW-0472">Membrane</keyword>
<feature type="coiled-coil region" evidence="2">
    <location>
        <begin position="1445"/>
        <end position="1537"/>
    </location>
</feature>
<evidence type="ECO:0000256" key="2">
    <source>
        <dbReference type="SAM" id="Coils"/>
    </source>
</evidence>
<feature type="transmembrane region" description="Helical" evidence="3">
    <location>
        <begin position="413"/>
        <end position="445"/>
    </location>
</feature>
<evidence type="ECO:0000259" key="4">
    <source>
        <dbReference type="Pfam" id="PF10145"/>
    </source>
</evidence>
<feature type="coiled-coil region" evidence="2">
    <location>
        <begin position="7"/>
        <end position="34"/>
    </location>
</feature>